<protein>
    <submittedName>
        <fullName evidence="2">DUF3987 domain-containing protein</fullName>
    </submittedName>
    <submittedName>
        <fullName evidence="1">YfjI family protein</fullName>
    </submittedName>
</protein>
<evidence type="ECO:0000313" key="1">
    <source>
        <dbReference type="EMBL" id="MDG9788367.1"/>
    </source>
</evidence>
<dbReference type="EMBL" id="JAOECG010000030">
    <property type="protein sequence ID" value="MDG9788367.1"/>
    <property type="molecule type" value="Genomic_DNA"/>
</dbReference>
<reference evidence="2 3" key="2">
    <citation type="submission" date="2023-04" db="EMBL/GenBank/DDBJ databases">
        <title>Acinetobacter johnsonii isolate AYTCM encoding NDM-1, OXA-58 and PER-1.</title>
        <authorList>
            <person name="Tian C."/>
            <person name="Wang S."/>
            <person name="Fan X."/>
            <person name="Xia D."/>
        </authorList>
    </citation>
    <scope>NUCLEOTIDE SEQUENCE [LARGE SCALE GENOMIC DNA]</scope>
    <source>
        <strain evidence="2 3">AYTCM</strain>
    </source>
</reference>
<evidence type="ECO:0000313" key="2">
    <source>
        <dbReference type="EMBL" id="WMG16917.1"/>
    </source>
</evidence>
<gene>
    <name evidence="1" type="ORF">N7566_15540</name>
    <name evidence="2" type="ORF">QBJ73_10810</name>
</gene>
<sequence>MSNILLSELSKDQLIEKFEEYPIYAFPKIIANAIQKSAFYHHVPVAVAAQTYLAQMSFIAQKFINAPSDKKESGQPASLAVLTVFASGEGKDVCKDDAAKIAIEVDNTNMQNYNEEIIAWKIAHQKNKGERPISPQSIFVRATTQGVLKHMSISPSSSFIWSTGEGGYLFGGYSLQSDTKSDALSTLTDLVDRGSVTTNLGGDDSTLVMNKRFCLDIAVQDVVARPSLENEMCKKQGFFARFLFAAPESLPFKEITKNNRKLKSYDDNDINMYWSLCRELLDPINLAIDTAKRQVIMKNDEADDIHIEYENYINFESQKDGLYYSIQANAKRTKQYVLRVAAILSFFESKNIIDAKIMRNAIDICKYSLNQWLIYYNKGEKTDSEILFSWIKEQYKRGNKVILKSSINQNVRKVKTAQLRDAALKYLIEADYINIEEIGKKEYISLTNKALENI</sequence>
<name>A0AAJ6IE78_ACIJO</name>
<dbReference type="EMBL" id="CP121776">
    <property type="protein sequence ID" value="WMG16917.1"/>
    <property type="molecule type" value="Genomic_DNA"/>
</dbReference>
<accession>A0AAJ6IE78</accession>
<proteinExistence type="predicted"/>
<dbReference type="InterPro" id="IPR025048">
    <property type="entry name" value="DUF3987"/>
</dbReference>
<dbReference type="AlphaFoldDB" id="A0AAJ6IE78"/>
<dbReference type="Proteomes" id="UP001157887">
    <property type="component" value="Unassembled WGS sequence"/>
</dbReference>
<reference evidence="1" key="1">
    <citation type="submission" date="2022-09" db="EMBL/GenBank/DDBJ databases">
        <title>Intensive care unit water sources are persistently colonized with multi-drug resistant bacteria and are the site of extensive horizontal gene transfer of antibiotic resistance genes.</title>
        <authorList>
            <person name="Diorio-Toth L."/>
        </authorList>
    </citation>
    <scope>NUCLEOTIDE SEQUENCE</scope>
    <source>
        <strain evidence="1">GD04065</strain>
    </source>
</reference>
<keyword evidence="3" id="KW-1185">Reference proteome</keyword>
<dbReference type="Proteomes" id="UP001244586">
    <property type="component" value="Chromosome"/>
</dbReference>
<dbReference type="RefSeq" id="WP_058952287.1">
    <property type="nucleotide sequence ID" value="NZ_CANMLB010000038.1"/>
</dbReference>
<evidence type="ECO:0000313" key="3">
    <source>
        <dbReference type="Proteomes" id="UP001244586"/>
    </source>
</evidence>
<dbReference type="Pfam" id="PF13148">
    <property type="entry name" value="DUF3987"/>
    <property type="match status" value="1"/>
</dbReference>
<organism evidence="2 3">
    <name type="scientific">Acinetobacter johnsonii</name>
    <dbReference type="NCBI Taxonomy" id="40214"/>
    <lineage>
        <taxon>Bacteria</taxon>
        <taxon>Pseudomonadati</taxon>
        <taxon>Pseudomonadota</taxon>
        <taxon>Gammaproteobacteria</taxon>
        <taxon>Moraxellales</taxon>
        <taxon>Moraxellaceae</taxon>
        <taxon>Acinetobacter</taxon>
    </lineage>
</organism>